<feature type="non-terminal residue" evidence="1">
    <location>
        <position position="1"/>
    </location>
</feature>
<dbReference type="AlphaFoldDB" id="A0AAD7ZC98"/>
<sequence>LISNRNLRSLYFNTKLPDVIEHIITTIGLANTLVSKASFVSNWIAILTVFSLEKSSNKTEACNTA</sequence>
<reference evidence="1" key="1">
    <citation type="journal article" date="2023" name="IScience">
        <title>Live-bearing cockroach genome reveals convergent evolutionary mechanisms linked to viviparity in insects and beyond.</title>
        <authorList>
            <person name="Fouks B."/>
            <person name="Harrison M.C."/>
            <person name="Mikhailova A.A."/>
            <person name="Marchal E."/>
            <person name="English S."/>
            <person name="Carruthers M."/>
            <person name="Jennings E.C."/>
            <person name="Chiamaka E.L."/>
            <person name="Frigard R.A."/>
            <person name="Pippel M."/>
            <person name="Attardo G.M."/>
            <person name="Benoit J.B."/>
            <person name="Bornberg-Bauer E."/>
            <person name="Tobe S.S."/>
        </authorList>
    </citation>
    <scope>NUCLEOTIDE SEQUENCE</scope>
    <source>
        <strain evidence="1">Stay&amp;Tobe</strain>
    </source>
</reference>
<accession>A0AAD7ZC98</accession>
<protein>
    <submittedName>
        <fullName evidence="1">Uncharacterized protein</fullName>
    </submittedName>
</protein>
<dbReference type="EMBL" id="JASPKZ010009257">
    <property type="protein sequence ID" value="KAJ9577881.1"/>
    <property type="molecule type" value="Genomic_DNA"/>
</dbReference>
<evidence type="ECO:0000313" key="2">
    <source>
        <dbReference type="Proteomes" id="UP001233999"/>
    </source>
</evidence>
<comment type="caution">
    <text evidence="1">The sequence shown here is derived from an EMBL/GenBank/DDBJ whole genome shotgun (WGS) entry which is preliminary data.</text>
</comment>
<organism evidence="1 2">
    <name type="scientific">Diploptera punctata</name>
    <name type="common">Pacific beetle cockroach</name>
    <dbReference type="NCBI Taxonomy" id="6984"/>
    <lineage>
        <taxon>Eukaryota</taxon>
        <taxon>Metazoa</taxon>
        <taxon>Ecdysozoa</taxon>
        <taxon>Arthropoda</taxon>
        <taxon>Hexapoda</taxon>
        <taxon>Insecta</taxon>
        <taxon>Pterygota</taxon>
        <taxon>Neoptera</taxon>
        <taxon>Polyneoptera</taxon>
        <taxon>Dictyoptera</taxon>
        <taxon>Blattodea</taxon>
        <taxon>Blaberoidea</taxon>
        <taxon>Blaberidae</taxon>
        <taxon>Diplopterinae</taxon>
        <taxon>Diploptera</taxon>
    </lineage>
</organism>
<reference evidence="1" key="2">
    <citation type="submission" date="2023-05" db="EMBL/GenBank/DDBJ databases">
        <authorList>
            <person name="Fouks B."/>
        </authorList>
    </citation>
    <scope>NUCLEOTIDE SEQUENCE</scope>
    <source>
        <strain evidence="1">Stay&amp;Tobe</strain>
        <tissue evidence="1">Testes</tissue>
    </source>
</reference>
<keyword evidence="2" id="KW-1185">Reference proteome</keyword>
<gene>
    <name evidence="1" type="ORF">L9F63_025258</name>
</gene>
<dbReference type="Proteomes" id="UP001233999">
    <property type="component" value="Unassembled WGS sequence"/>
</dbReference>
<feature type="non-terminal residue" evidence="1">
    <location>
        <position position="65"/>
    </location>
</feature>
<name>A0AAD7ZC98_DIPPU</name>
<evidence type="ECO:0000313" key="1">
    <source>
        <dbReference type="EMBL" id="KAJ9577881.1"/>
    </source>
</evidence>
<proteinExistence type="predicted"/>